<dbReference type="GO" id="GO:0033554">
    <property type="term" value="P:cellular response to stress"/>
    <property type="evidence" value="ECO:0007669"/>
    <property type="project" value="UniProtKB-ARBA"/>
</dbReference>
<dbReference type="GO" id="GO:0010468">
    <property type="term" value="P:regulation of gene expression"/>
    <property type="evidence" value="ECO:0007669"/>
    <property type="project" value="UniProtKB-ARBA"/>
</dbReference>
<dbReference type="GO" id="GO:0051246">
    <property type="term" value="P:regulation of protein metabolic process"/>
    <property type="evidence" value="ECO:0007669"/>
    <property type="project" value="UniProtKB-ARBA"/>
</dbReference>
<dbReference type="Proteomes" id="UP000749646">
    <property type="component" value="Unassembled WGS sequence"/>
</dbReference>
<feature type="domain" description="RWD" evidence="2">
    <location>
        <begin position="15"/>
        <end position="127"/>
    </location>
</feature>
<dbReference type="PROSITE" id="PS50908">
    <property type="entry name" value="RWD"/>
    <property type="match status" value="1"/>
</dbReference>
<dbReference type="PANTHER" id="PTHR12292">
    <property type="entry name" value="RWD DOMAIN-CONTAINING PROTEIN"/>
    <property type="match status" value="1"/>
</dbReference>
<dbReference type="InterPro" id="IPR016135">
    <property type="entry name" value="UBQ-conjugating_enzyme/RWD"/>
</dbReference>
<dbReference type="SUPFAM" id="SSF54495">
    <property type="entry name" value="UBC-like"/>
    <property type="match status" value="1"/>
</dbReference>
<dbReference type="OrthoDB" id="341578at2759"/>
<dbReference type="AlphaFoldDB" id="A0A9P6MH04"/>
<evidence type="ECO:0000256" key="1">
    <source>
        <dbReference type="SAM" id="MobiDB-lite"/>
    </source>
</evidence>
<proteinExistence type="predicted"/>
<evidence type="ECO:0000259" key="2">
    <source>
        <dbReference type="PROSITE" id="PS50908"/>
    </source>
</evidence>
<feature type="non-terminal residue" evidence="3">
    <location>
        <position position="1"/>
    </location>
</feature>
<protein>
    <recommendedName>
        <fullName evidence="2">RWD domain-containing protein</fullName>
    </recommendedName>
</protein>
<dbReference type="EMBL" id="JAAAHW010000675">
    <property type="protein sequence ID" value="KAG0000001.1"/>
    <property type="molecule type" value="Genomic_DNA"/>
</dbReference>
<dbReference type="CDD" id="cd23823">
    <property type="entry name" value="RWD_GCN2"/>
    <property type="match status" value="1"/>
</dbReference>
<dbReference type="GO" id="GO:0009893">
    <property type="term" value="P:positive regulation of metabolic process"/>
    <property type="evidence" value="ECO:0007669"/>
    <property type="project" value="UniProtKB-ARBA"/>
</dbReference>
<evidence type="ECO:0000313" key="4">
    <source>
        <dbReference type="Proteomes" id="UP000749646"/>
    </source>
</evidence>
<comment type="caution">
    <text evidence="3">The sequence shown here is derived from an EMBL/GenBank/DDBJ whole genome shotgun (WGS) entry which is preliminary data.</text>
</comment>
<name>A0A9P6MH04_9FUNG</name>
<sequence length="251" mass="29012">MAGFNQDELLELQENELEALRAIYMEDYQPITIPSAWKTVPTTPEFRLHLLPQEEELKRYVSVDLRVKFTKTYPRTIPDLKIENPRGLSPAQVQELTKLVLTQAKTLVGQEMMYELASFVQEYITLNNASLFIKHTSFHEQMLQRVEQTTKDEKERAIEAMNKQQELEMEAKLNADRTLHQKIHEDLMRKEEMIKEEKKRQKELKNKQQEQFAGDYSDGGRSGSGGGSGYGLDAVCVNFEVPIMISPEDSQ</sequence>
<dbReference type="FunFam" id="3.10.110.10:FF:000050">
    <property type="entry name" value="eIF-2-alpha kinase GCN2"/>
    <property type="match status" value="1"/>
</dbReference>
<dbReference type="InterPro" id="IPR040213">
    <property type="entry name" value="GIR2-like"/>
</dbReference>
<organism evidence="3 4">
    <name type="scientific">Modicella reniformis</name>
    <dbReference type="NCBI Taxonomy" id="1440133"/>
    <lineage>
        <taxon>Eukaryota</taxon>
        <taxon>Fungi</taxon>
        <taxon>Fungi incertae sedis</taxon>
        <taxon>Mucoromycota</taxon>
        <taxon>Mortierellomycotina</taxon>
        <taxon>Mortierellomycetes</taxon>
        <taxon>Mortierellales</taxon>
        <taxon>Mortierellaceae</taxon>
        <taxon>Modicella</taxon>
    </lineage>
</organism>
<dbReference type="Pfam" id="PF05773">
    <property type="entry name" value="RWD"/>
    <property type="match status" value="1"/>
</dbReference>
<accession>A0A9P6MH04</accession>
<keyword evidence="4" id="KW-1185">Reference proteome</keyword>
<dbReference type="Gene3D" id="3.10.110.10">
    <property type="entry name" value="Ubiquitin Conjugating Enzyme"/>
    <property type="match status" value="1"/>
</dbReference>
<gene>
    <name evidence="3" type="ORF">BGZ65_004723</name>
</gene>
<evidence type="ECO:0000313" key="3">
    <source>
        <dbReference type="EMBL" id="KAG0000001.1"/>
    </source>
</evidence>
<dbReference type="SMART" id="SM00591">
    <property type="entry name" value="RWD"/>
    <property type="match status" value="1"/>
</dbReference>
<dbReference type="InterPro" id="IPR006575">
    <property type="entry name" value="RWD_dom"/>
</dbReference>
<reference evidence="3" key="1">
    <citation type="journal article" date="2020" name="Fungal Divers.">
        <title>Resolving the Mortierellaceae phylogeny through synthesis of multi-gene phylogenetics and phylogenomics.</title>
        <authorList>
            <person name="Vandepol N."/>
            <person name="Liber J."/>
            <person name="Desiro A."/>
            <person name="Na H."/>
            <person name="Kennedy M."/>
            <person name="Barry K."/>
            <person name="Grigoriev I.V."/>
            <person name="Miller A.N."/>
            <person name="O'Donnell K."/>
            <person name="Stajich J.E."/>
            <person name="Bonito G."/>
        </authorList>
    </citation>
    <scope>NUCLEOTIDE SEQUENCE</scope>
    <source>
        <strain evidence="3">MES-2147</strain>
    </source>
</reference>
<feature type="region of interest" description="Disordered" evidence="1">
    <location>
        <begin position="197"/>
        <end position="227"/>
    </location>
</feature>
<feature type="compositionally biased region" description="Basic and acidic residues" evidence="1">
    <location>
        <begin position="197"/>
        <end position="208"/>
    </location>
</feature>